<keyword evidence="2" id="KW-1185">Reference proteome</keyword>
<dbReference type="EMBL" id="CM042061">
    <property type="protein sequence ID" value="KAI3673120.1"/>
    <property type="molecule type" value="Genomic_DNA"/>
</dbReference>
<name>A0ACB8XRQ0_ARCLA</name>
<comment type="caution">
    <text evidence="1">The sequence shown here is derived from an EMBL/GenBank/DDBJ whole genome shotgun (WGS) entry which is preliminary data.</text>
</comment>
<gene>
    <name evidence="1" type="ORF">L6452_39235</name>
</gene>
<dbReference type="Proteomes" id="UP001055879">
    <property type="component" value="Linkage Group LG15"/>
</dbReference>
<sequence length="151" mass="17120">MARKKATPPQPAKKLVINRTWGFKRKGFKTASKLFPVWREIKEDWRCCQTLDQLLSFLKANTIDDLNALSSQLVSSVLADGSQSGGPRLCFVNGVWVDQTLPLKPSFKQVVDGVYKAASNQVDFITKVRGDYLFHAKQNQMLHPAKQKRQE</sequence>
<accession>A0ACB8XRQ0</accession>
<reference evidence="1 2" key="2">
    <citation type="journal article" date="2022" name="Mol. Ecol. Resour.">
        <title>The genomes of chicory, endive, great burdock and yacon provide insights into Asteraceae paleo-polyploidization history and plant inulin production.</title>
        <authorList>
            <person name="Fan W."/>
            <person name="Wang S."/>
            <person name="Wang H."/>
            <person name="Wang A."/>
            <person name="Jiang F."/>
            <person name="Liu H."/>
            <person name="Zhao H."/>
            <person name="Xu D."/>
            <person name="Zhang Y."/>
        </authorList>
    </citation>
    <scope>NUCLEOTIDE SEQUENCE [LARGE SCALE GENOMIC DNA]</scope>
    <source>
        <strain evidence="2">cv. Niubang</strain>
    </source>
</reference>
<organism evidence="1 2">
    <name type="scientific">Arctium lappa</name>
    <name type="common">Greater burdock</name>
    <name type="synonym">Lappa major</name>
    <dbReference type="NCBI Taxonomy" id="4217"/>
    <lineage>
        <taxon>Eukaryota</taxon>
        <taxon>Viridiplantae</taxon>
        <taxon>Streptophyta</taxon>
        <taxon>Embryophyta</taxon>
        <taxon>Tracheophyta</taxon>
        <taxon>Spermatophyta</taxon>
        <taxon>Magnoliopsida</taxon>
        <taxon>eudicotyledons</taxon>
        <taxon>Gunneridae</taxon>
        <taxon>Pentapetalae</taxon>
        <taxon>asterids</taxon>
        <taxon>campanulids</taxon>
        <taxon>Asterales</taxon>
        <taxon>Asteraceae</taxon>
        <taxon>Carduoideae</taxon>
        <taxon>Cardueae</taxon>
        <taxon>Arctiinae</taxon>
        <taxon>Arctium</taxon>
    </lineage>
</organism>
<protein>
    <submittedName>
        <fullName evidence="1">Uncharacterized protein</fullName>
    </submittedName>
</protein>
<proteinExistence type="predicted"/>
<evidence type="ECO:0000313" key="2">
    <source>
        <dbReference type="Proteomes" id="UP001055879"/>
    </source>
</evidence>
<reference evidence="2" key="1">
    <citation type="journal article" date="2022" name="Mol. Ecol. Resour.">
        <title>The genomes of chicory, endive, great burdock and yacon provide insights into Asteraceae palaeo-polyploidization history and plant inulin production.</title>
        <authorList>
            <person name="Fan W."/>
            <person name="Wang S."/>
            <person name="Wang H."/>
            <person name="Wang A."/>
            <person name="Jiang F."/>
            <person name="Liu H."/>
            <person name="Zhao H."/>
            <person name="Xu D."/>
            <person name="Zhang Y."/>
        </authorList>
    </citation>
    <scope>NUCLEOTIDE SEQUENCE [LARGE SCALE GENOMIC DNA]</scope>
    <source>
        <strain evidence="2">cv. Niubang</strain>
    </source>
</reference>
<evidence type="ECO:0000313" key="1">
    <source>
        <dbReference type="EMBL" id="KAI3673120.1"/>
    </source>
</evidence>